<evidence type="ECO:0000256" key="5">
    <source>
        <dbReference type="PIRSR" id="PIRSR606710-2"/>
    </source>
</evidence>
<dbReference type="PANTHER" id="PTHR42812">
    <property type="entry name" value="BETA-XYLOSIDASE"/>
    <property type="match status" value="1"/>
</dbReference>
<dbReference type="GO" id="GO:0004553">
    <property type="term" value="F:hydrolase activity, hydrolyzing O-glycosyl compounds"/>
    <property type="evidence" value="ECO:0007669"/>
    <property type="project" value="InterPro"/>
</dbReference>
<feature type="active site" description="Proton acceptor" evidence="4">
    <location>
        <position position="37"/>
    </location>
</feature>
<dbReference type="EMBL" id="FNVS01000010">
    <property type="protein sequence ID" value="SEF95064.1"/>
    <property type="molecule type" value="Genomic_DNA"/>
</dbReference>
<evidence type="ECO:0000313" key="9">
    <source>
        <dbReference type="EMBL" id="SEF95064.1"/>
    </source>
</evidence>
<organism evidence="9 10">
    <name type="scientific">Parabacteroides chinchillae</name>
    <dbReference type="NCBI Taxonomy" id="871327"/>
    <lineage>
        <taxon>Bacteria</taxon>
        <taxon>Pseudomonadati</taxon>
        <taxon>Bacteroidota</taxon>
        <taxon>Bacteroidia</taxon>
        <taxon>Bacteroidales</taxon>
        <taxon>Tannerellaceae</taxon>
        <taxon>Parabacteroides</taxon>
    </lineage>
</organism>
<feature type="chain" id="PRO_5034824163" evidence="7">
    <location>
        <begin position="21"/>
        <end position="511"/>
    </location>
</feature>
<keyword evidence="7" id="KW-0732">Signal</keyword>
<evidence type="ECO:0000259" key="8">
    <source>
        <dbReference type="Pfam" id="PF17851"/>
    </source>
</evidence>
<dbReference type="AlphaFoldDB" id="A0A8G2BWW4"/>
<dbReference type="InterPro" id="IPR041542">
    <property type="entry name" value="GH43_C2"/>
</dbReference>
<evidence type="ECO:0000256" key="7">
    <source>
        <dbReference type="SAM" id="SignalP"/>
    </source>
</evidence>
<evidence type="ECO:0000256" key="4">
    <source>
        <dbReference type="PIRSR" id="PIRSR606710-1"/>
    </source>
</evidence>
<dbReference type="PANTHER" id="PTHR42812:SF5">
    <property type="entry name" value="ENDO-ARABINASE"/>
    <property type="match status" value="1"/>
</dbReference>
<comment type="caution">
    <text evidence="9">The sequence shown here is derived from an EMBL/GenBank/DDBJ whole genome shotgun (WGS) entry which is preliminary data.</text>
</comment>
<dbReference type="InterPro" id="IPR051795">
    <property type="entry name" value="Glycosyl_Hydrlase_43"/>
</dbReference>
<comment type="similarity">
    <text evidence="1 6">Belongs to the glycosyl hydrolase 43 family.</text>
</comment>
<dbReference type="Gene3D" id="2.115.10.20">
    <property type="entry name" value="Glycosyl hydrolase domain, family 43"/>
    <property type="match status" value="1"/>
</dbReference>
<dbReference type="SUPFAM" id="SSF49899">
    <property type="entry name" value="Concanavalin A-like lectins/glucanases"/>
    <property type="match status" value="1"/>
</dbReference>
<evidence type="ECO:0000256" key="3">
    <source>
        <dbReference type="ARBA" id="ARBA00023295"/>
    </source>
</evidence>
<evidence type="ECO:0000256" key="1">
    <source>
        <dbReference type="ARBA" id="ARBA00009865"/>
    </source>
</evidence>
<feature type="signal peptide" evidence="7">
    <location>
        <begin position="1"/>
        <end position="20"/>
    </location>
</feature>
<feature type="site" description="Important for catalytic activity, responsible for pKa modulation of the active site Glu and correct orientation of both the proton donor and substrate" evidence="5">
    <location>
        <position position="143"/>
    </location>
</feature>
<dbReference type="Pfam" id="PF04616">
    <property type="entry name" value="Glyco_hydro_43"/>
    <property type="match status" value="1"/>
</dbReference>
<dbReference type="Gene3D" id="2.60.120.200">
    <property type="match status" value="1"/>
</dbReference>
<name>A0A8G2BWW4_9BACT</name>
<evidence type="ECO:0000313" key="10">
    <source>
        <dbReference type="Proteomes" id="UP000236725"/>
    </source>
</evidence>
<sequence>MKKTFIAIACAALCAANMYGQTKGHFNNPVIPGDVADPSIIRIGNTWYATGTSSEWAPYYPVFTSTDLVNWKQTGHIFDKQPEWTVSSFWAPELYYMNNKVYAYYTARNKKGVSYIGVATADNPTKEFTDHGPVVEYGTEAIDAFILEDNGKQYISWKAYGLDNRPIELLCSQLSDDGLSLVGETFTLMRDNDRIGMEGQCHFKKGDYYYMLYSTHSCCGPKSDYQVRVARSKTLKGPYEIYDGNPVLHGGSDKVQSCGHGTVTTTPDGRMFYFFHAYLTGGRFFAGRQPMLQEMVIGDDGWIHFPTGDTAQLEQPLPFKGKEQKATLGFFDNFKNNKLKAGWTWNYPYTTVNIHAGKGKLSLSGTMKEGNHNGSALCLRPVKPDYAFATQVINHNSSLKGLTLYGDDKTLVAFGAQGDKLILKEVIDGKEQIVCNEPLPATSLYLKIEVNNGTQCTFFWSKDGKTWQALNNIAPKRDYSKQVRWDRVARPGLIHCGSPTEPAEYSYFRLL</sequence>
<dbReference type="CDD" id="cd08999">
    <property type="entry name" value="GH43_ABN-like"/>
    <property type="match status" value="1"/>
</dbReference>
<feature type="domain" description="Beta-xylosidase C-terminal Concanavalin A-like" evidence="8">
    <location>
        <begin position="332"/>
        <end position="484"/>
    </location>
</feature>
<dbReference type="Pfam" id="PF17851">
    <property type="entry name" value="GH43_C2"/>
    <property type="match status" value="1"/>
</dbReference>
<protein>
    <submittedName>
        <fullName evidence="9">Beta-xylosidase</fullName>
    </submittedName>
</protein>
<dbReference type="Proteomes" id="UP000236725">
    <property type="component" value="Unassembled WGS sequence"/>
</dbReference>
<evidence type="ECO:0000256" key="2">
    <source>
        <dbReference type="ARBA" id="ARBA00022801"/>
    </source>
</evidence>
<dbReference type="InterPro" id="IPR023296">
    <property type="entry name" value="Glyco_hydro_beta-prop_sf"/>
</dbReference>
<proteinExistence type="inferred from homology"/>
<dbReference type="InterPro" id="IPR006710">
    <property type="entry name" value="Glyco_hydro_43"/>
</dbReference>
<evidence type="ECO:0000256" key="6">
    <source>
        <dbReference type="RuleBase" id="RU361187"/>
    </source>
</evidence>
<keyword evidence="2 6" id="KW-0378">Hydrolase</keyword>
<dbReference type="InterPro" id="IPR013320">
    <property type="entry name" value="ConA-like_dom_sf"/>
</dbReference>
<gene>
    <name evidence="9" type="ORF">SAMN05444001_11075</name>
</gene>
<dbReference type="RefSeq" id="WP_103983531.1">
    <property type="nucleotide sequence ID" value="NZ_FNVS01000010.1"/>
</dbReference>
<dbReference type="GO" id="GO:0005975">
    <property type="term" value="P:carbohydrate metabolic process"/>
    <property type="evidence" value="ECO:0007669"/>
    <property type="project" value="InterPro"/>
</dbReference>
<feature type="active site" description="Proton donor" evidence="4">
    <location>
        <position position="198"/>
    </location>
</feature>
<accession>A0A8G2BWW4</accession>
<keyword evidence="3 6" id="KW-0326">Glycosidase</keyword>
<keyword evidence="10" id="KW-1185">Reference proteome</keyword>
<dbReference type="SUPFAM" id="SSF75005">
    <property type="entry name" value="Arabinanase/levansucrase/invertase"/>
    <property type="match status" value="1"/>
</dbReference>
<reference evidence="9 10" key="1">
    <citation type="submission" date="2016-10" db="EMBL/GenBank/DDBJ databases">
        <authorList>
            <person name="Varghese N."/>
            <person name="Submissions S."/>
        </authorList>
    </citation>
    <scope>NUCLEOTIDE SEQUENCE [LARGE SCALE GENOMIC DNA]</scope>
    <source>
        <strain evidence="9 10">DSM 29073</strain>
    </source>
</reference>